<dbReference type="InterPro" id="IPR027304">
    <property type="entry name" value="Trigger_fact/SurA_dom_sf"/>
</dbReference>
<evidence type="ECO:0000256" key="7">
    <source>
        <dbReference type="ARBA" id="ARBA00023186"/>
    </source>
</evidence>
<comment type="function">
    <text evidence="10 12">Involved in protein export. Acts as a chaperone by maintaining the newly synthesized protein in an open conformation. Functions as a peptidyl-prolyl cis-trans isomerase.</text>
</comment>
<comment type="catalytic activity">
    <reaction evidence="1 12 13">
        <text>[protein]-peptidylproline (omega=180) = [protein]-peptidylproline (omega=0)</text>
        <dbReference type="Rhea" id="RHEA:16237"/>
        <dbReference type="Rhea" id="RHEA-COMP:10747"/>
        <dbReference type="Rhea" id="RHEA-COMP:10748"/>
        <dbReference type="ChEBI" id="CHEBI:83833"/>
        <dbReference type="ChEBI" id="CHEBI:83834"/>
        <dbReference type="EC" id="5.2.1.8"/>
    </reaction>
</comment>
<dbReference type="EC" id="5.2.1.8" evidence="3 12"/>
<evidence type="ECO:0000256" key="4">
    <source>
        <dbReference type="ARBA" id="ARBA00016902"/>
    </source>
</evidence>
<dbReference type="STRING" id="69896.S284_04480"/>
<dbReference type="RefSeq" id="WP_122225379.1">
    <property type="nucleotide sequence ID" value="NZ_CP103785.1"/>
</dbReference>
<dbReference type="EMBL" id="MPBG01000002">
    <property type="protein sequence ID" value="RMI88981.1"/>
    <property type="molecule type" value="Genomic_DNA"/>
</dbReference>
<dbReference type="GO" id="GO:0015031">
    <property type="term" value="P:protein transport"/>
    <property type="evidence" value="ECO:0007669"/>
    <property type="project" value="UniProtKB-UniRule"/>
</dbReference>
<dbReference type="Gene3D" id="1.10.3120.10">
    <property type="entry name" value="Trigger factor, C-terminal domain"/>
    <property type="match status" value="1"/>
</dbReference>
<name>A0A421NY91_9MOLU</name>
<dbReference type="Pfam" id="PF05697">
    <property type="entry name" value="Trigger_N"/>
    <property type="match status" value="1"/>
</dbReference>
<dbReference type="AlphaFoldDB" id="A0A421NY91"/>
<dbReference type="InterPro" id="IPR008880">
    <property type="entry name" value="Trigger_fac_C"/>
</dbReference>
<dbReference type="SUPFAM" id="SSF102735">
    <property type="entry name" value="Trigger factor ribosome-binding domain"/>
    <property type="match status" value="1"/>
</dbReference>
<dbReference type="InterPro" id="IPR001179">
    <property type="entry name" value="PPIase_FKBP_dom"/>
</dbReference>
<protein>
    <recommendedName>
        <fullName evidence="4 12">Trigger factor</fullName>
        <shortName evidence="12">TF</shortName>
        <ecNumber evidence="3 12">5.2.1.8</ecNumber>
    </recommendedName>
    <alternativeName>
        <fullName evidence="11 12">PPIase</fullName>
    </alternativeName>
</protein>
<evidence type="ECO:0000256" key="3">
    <source>
        <dbReference type="ARBA" id="ARBA00013194"/>
    </source>
</evidence>
<evidence type="ECO:0000313" key="17">
    <source>
        <dbReference type="Proteomes" id="UP000283896"/>
    </source>
</evidence>
<keyword evidence="7 12" id="KW-0143">Chaperone</keyword>
<feature type="domain" description="PPIase FKBP-type" evidence="15">
    <location>
        <begin position="164"/>
        <end position="263"/>
    </location>
</feature>
<dbReference type="PROSITE" id="PS50059">
    <property type="entry name" value="FKBP_PPIASE"/>
    <property type="match status" value="1"/>
</dbReference>
<keyword evidence="12" id="KW-0963">Cytoplasm</keyword>
<evidence type="ECO:0000259" key="15">
    <source>
        <dbReference type="PROSITE" id="PS50059"/>
    </source>
</evidence>
<sequence length="429" mass="49470">MEIKKVNEDKIQYCFEVLPVELEKNLTVAYEKLQPKVELKGFRKGHVPRKIFEARFGKNELYANALKAIVEQKYEETINKKDFESIGIPQVVNLEEKKFKDKQAFTFALEFIVKPTVTLGSYLGLKVKKADLEIKEEEITAKIDALLDSKATLEPKTTDLLELGDTAIFDFEGTIDGKPFAGGNAKNFSLEIGSGQFIPGFEEQMKGMKKGETKDLEVIFPSEYHQKDLANQKTNFKVTLHEIKSKQKPELTLDFIASLQMSAVHTLQDLQNKIKEELLEQKTKIHDQNVSKQVTEQIIATTKLQIPQDIINQEKKRLQNEFELQLKNQNLTLEQYQQYLGITKEKMEAEWLEQAKKELEYQLIMEKIAEEQKITISPEQIEEAYQNLSQIHNRPVAHIKHHLNQQSLTNSLLMDEAFKLVVKSVIFVD</sequence>
<dbReference type="Gene3D" id="3.10.50.40">
    <property type="match status" value="1"/>
</dbReference>
<evidence type="ECO:0000256" key="2">
    <source>
        <dbReference type="ARBA" id="ARBA00005464"/>
    </source>
</evidence>
<dbReference type="InterPro" id="IPR036611">
    <property type="entry name" value="Trigger_fac_ribosome-bd_sf"/>
</dbReference>
<dbReference type="InterPro" id="IPR005215">
    <property type="entry name" value="Trig_fac"/>
</dbReference>
<dbReference type="Proteomes" id="UP000283896">
    <property type="component" value="Unassembled WGS sequence"/>
</dbReference>
<evidence type="ECO:0000256" key="5">
    <source>
        <dbReference type="ARBA" id="ARBA00022618"/>
    </source>
</evidence>
<dbReference type="Gene3D" id="3.30.70.1050">
    <property type="entry name" value="Trigger factor ribosome-binding domain"/>
    <property type="match status" value="1"/>
</dbReference>
<comment type="subcellular location">
    <subcellularLocation>
        <location evidence="12">Cytoplasm</location>
    </subcellularLocation>
    <text evidence="12">About half TF is bound to the ribosome near the polypeptide exit tunnel while the other half is free in the cytoplasm.</text>
</comment>
<dbReference type="FunFam" id="3.10.50.40:FF:000001">
    <property type="entry name" value="Trigger factor"/>
    <property type="match status" value="1"/>
</dbReference>
<comment type="caution">
    <text evidence="16">The sequence shown here is derived from an EMBL/GenBank/DDBJ whole genome shotgun (WGS) entry which is preliminary data.</text>
</comment>
<keyword evidence="9 12" id="KW-0131">Cell cycle</keyword>
<evidence type="ECO:0000256" key="8">
    <source>
        <dbReference type="ARBA" id="ARBA00023235"/>
    </source>
</evidence>
<evidence type="ECO:0000256" key="13">
    <source>
        <dbReference type="PROSITE-ProRule" id="PRU00277"/>
    </source>
</evidence>
<dbReference type="NCBIfam" id="TIGR00115">
    <property type="entry name" value="tig"/>
    <property type="match status" value="1"/>
</dbReference>
<organism evidence="16 17">
    <name type="scientific">Candidatus Phytoplasma solani</name>
    <dbReference type="NCBI Taxonomy" id="69896"/>
    <lineage>
        <taxon>Bacteria</taxon>
        <taxon>Bacillati</taxon>
        <taxon>Mycoplasmatota</taxon>
        <taxon>Mollicutes</taxon>
        <taxon>Acholeplasmatales</taxon>
        <taxon>Acholeplasmataceae</taxon>
        <taxon>Candidatus Phytoplasma</taxon>
        <taxon>16SrXII (Stolbur group)</taxon>
    </lineage>
</organism>
<dbReference type="GO" id="GO:0051301">
    <property type="term" value="P:cell division"/>
    <property type="evidence" value="ECO:0007669"/>
    <property type="project" value="UniProtKB-KW"/>
</dbReference>
<keyword evidence="5 12" id="KW-0132">Cell division</keyword>
<gene>
    <name evidence="12 16" type="primary">tig</name>
    <name evidence="16" type="ORF">PSSA1_v1c1890</name>
</gene>
<evidence type="ECO:0000256" key="6">
    <source>
        <dbReference type="ARBA" id="ARBA00023110"/>
    </source>
</evidence>
<dbReference type="InterPro" id="IPR046357">
    <property type="entry name" value="PPIase_dom_sf"/>
</dbReference>
<comment type="similarity">
    <text evidence="2 12 14">Belongs to the FKBP-type PPIase family. Tig subfamily.</text>
</comment>
<dbReference type="Pfam" id="PF00254">
    <property type="entry name" value="FKBP_C"/>
    <property type="match status" value="1"/>
</dbReference>
<dbReference type="Pfam" id="PF05698">
    <property type="entry name" value="Trigger_C"/>
    <property type="match status" value="1"/>
</dbReference>
<evidence type="ECO:0000256" key="12">
    <source>
        <dbReference type="HAMAP-Rule" id="MF_00303"/>
    </source>
</evidence>
<evidence type="ECO:0000256" key="1">
    <source>
        <dbReference type="ARBA" id="ARBA00000971"/>
    </source>
</evidence>
<dbReference type="PIRSF" id="PIRSF003095">
    <property type="entry name" value="Trigger_factor"/>
    <property type="match status" value="1"/>
</dbReference>
<dbReference type="GO" id="GO:0003755">
    <property type="term" value="F:peptidyl-prolyl cis-trans isomerase activity"/>
    <property type="evidence" value="ECO:0007669"/>
    <property type="project" value="UniProtKB-UniRule"/>
</dbReference>
<dbReference type="SUPFAM" id="SSF109998">
    <property type="entry name" value="Triger factor/SurA peptide-binding domain-like"/>
    <property type="match status" value="1"/>
</dbReference>
<dbReference type="OrthoDB" id="9767721at2"/>
<dbReference type="GO" id="GO:0005737">
    <property type="term" value="C:cytoplasm"/>
    <property type="evidence" value="ECO:0007669"/>
    <property type="project" value="UniProtKB-SubCell"/>
</dbReference>
<keyword evidence="17" id="KW-1185">Reference proteome</keyword>
<comment type="domain">
    <text evidence="12">Consists of 3 domains; the N-terminus binds the ribosome, the middle domain has PPIase activity, while the C-terminus has intrinsic chaperone activity on its own.</text>
</comment>
<proteinExistence type="inferred from homology"/>
<dbReference type="InterPro" id="IPR008881">
    <property type="entry name" value="Trigger_fac_ribosome-bd_bac"/>
</dbReference>
<dbReference type="HAMAP" id="MF_00303">
    <property type="entry name" value="Trigger_factor_Tig"/>
    <property type="match status" value="1"/>
</dbReference>
<evidence type="ECO:0000256" key="9">
    <source>
        <dbReference type="ARBA" id="ARBA00023306"/>
    </source>
</evidence>
<evidence type="ECO:0000256" key="11">
    <source>
        <dbReference type="ARBA" id="ARBA00029986"/>
    </source>
</evidence>
<evidence type="ECO:0000313" key="16">
    <source>
        <dbReference type="EMBL" id="RMI88981.1"/>
    </source>
</evidence>
<keyword evidence="6 12" id="KW-0697">Rotamase</keyword>
<evidence type="ECO:0000256" key="10">
    <source>
        <dbReference type="ARBA" id="ARBA00024849"/>
    </source>
</evidence>
<evidence type="ECO:0000256" key="14">
    <source>
        <dbReference type="RuleBase" id="RU003914"/>
    </source>
</evidence>
<reference evidence="17" key="1">
    <citation type="submission" date="2016-11" db="EMBL/GenBank/DDBJ databases">
        <title>Genome sequence of Candidatus Phytoplasma solani strain SA-1.</title>
        <authorList>
            <person name="Haryono M."/>
            <person name="Samarzija I."/>
            <person name="Seruga Music M."/>
            <person name="Hogenhout S."/>
            <person name="Kuo C.-H."/>
        </authorList>
    </citation>
    <scope>NUCLEOTIDE SEQUENCE [LARGE SCALE GENOMIC DNA]</scope>
    <source>
        <strain evidence="17">SA-1</strain>
    </source>
</reference>
<dbReference type="InterPro" id="IPR037041">
    <property type="entry name" value="Trigger_fac_C_sf"/>
</dbReference>
<keyword evidence="8 12" id="KW-0413">Isomerase</keyword>
<accession>A0A421NY91</accession>
<dbReference type="GO" id="GO:0006457">
    <property type="term" value="P:protein folding"/>
    <property type="evidence" value="ECO:0007669"/>
    <property type="project" value="UniProtKB-UniRule"/>
</dbReference>
<dbReference type="SUPFAM" id="SSF54534">
    <property type="entry name" value="FKBP-like"/>
    <property type="match status" value="1"/>
</dbReference>